<dbReference type="RefSeq" id="WP_377318527.1">
    <property type="nucleotide sequence ID" value="NZ_JBHUIY010000045.1"/>
</dbReference>
<evidence type="ECO:0000313" key="2">
    <source>
        <dbReference type="Proteomes" id="UP001597296"/>
    </source>
</evidence>
<comment type="caution">
    <text evidence="1">The sequence shown here is derived from an EMBL/GenBank/DDBJ whole genome shotgun (WGS) entry which is preliminary data.</text>
</comment>
<sequence length="117" mass="13096">MAFDRDISEVKNWMNMFRWVVKLIRDDYGIDEAQLTRNASIESDIGLGTEQVEEVLDIIAGCFAIKFPPGTLDELVKFEELCMLAAWLHGLYKQPDFLGADFATRAAGLNPRAQVGG</sequence>
<dbReference type="EMBL" id="JBHUIY010000045">
    <property type="protein sequence ID" value="MFD2235389.1"/>
    <property type="molecule type" value="Genomic_DNA"/>
</dbReference>
<keyword evidence="2" id="KW-1185">Reference proteome</keyword>
<name>A0ABW5CDP5_9PROT</name>
<accession>A0ABW5CDP5</accession>
<proteinExistence type="predicted"/>
<gene>
    <name evidence="1" type="ORF">ACFSNB_16420</name>
</gene>
<protein>
    <submittedName>
        <fullName evidence="1">Acyl carrier protein</fullName>
    </submittedName>
</protein>
<dbReference type="Proteomes" id="UP001597296">
    <property type="component" value="Unassembled WGS sequence"/>
</dbReference>
<reference evidence="2" key="1">
    <citation type="journal article" date="2019" name="Int. J. Syst. Evol. Microbiol.">
        <title>The Global Catalogue of Microorganisms (GCM) 10K type strain sequencing project: providing services to taxonomists for standard genome sequencing and annotation.</title>
        <authorList>
            <consortium name="The Broad Institute Genomics Platform"/>
            <consortium name="The Broad Institute Genome Sequencing Center for Infectious Disease"/>
            <person name="Wu L."/>
            <person name="Ma J."/>
        </authorList>
    </citation>
    <scope>NUCLEOTIDE SEQUENCE [LARGE SCALE GENOMIC DNA]</scope>
    <source>
        <strain evidence="2">KCTC 15012</strain>
    </source>
</reference>
<organism evidence="1 2">
    <name type="scientific">Phaeospirillum tilakii</name>
    <dbReference type="NCBI Taxonomy" id="741673"/>
    <lineage>
        <taxon>Bacteria</taxon>
        <taxon>Pseudomonadati</taxon>
        <taxon>Pseudomonadota</taxon>
        <taxon>Alphaproteobacteria</taxon>
        <taxon>Rhodospirillales</taxon>
        <taxon>Rhodospirillaceae</taxon>
        <taxon>Phaeospirillum</taxon>
    </lineage>
</organism>
<evidence type="ECO:0000313" key="1">
    <source>
        <dbReference type="EMBL" id="MFD2235389.1"/>
    </source>
</evidence>